<name>A0A1M4MI69_9EURY</name>
<proteinExistence type="predicted"/>
<gene>
    <name evidence="2" type="ORF">L21_0421</name>
</gene>
<evidence type="ECO:0000256" key="1">
    <source>
        <dbReference type="ARBA" id="ARBA00022649"/>
    </source>
</evidence>
<reference evidence="2 3" key="1">
    <citation type="submission" date="2016-08" db="EMBL/GenBank/DDBJ databases">
        <authorList>
            <person name="Seilhamer J.J."/>
        </authorList>
    </citation>
    <scope>NUCLEOTIDE SEQUENCE [LARGE SCALE GENOMIC DNA]</scope>
    <source>
        <strain evidence="2">L21-II-0</strain>
    </source>
</reference>
<dbReference type="Pfam" id="PF05016">
    <property type="entry name" value="ParE_toxin"/>
    <property type="match status" value="1"/>
</dbReference>
<dbReference type="EMBL" id="FMID01000010">
    <property type="protein sequence ID" value="SCL74542.1"/>
    <property type="molecule type" value="Genomic_DNA"/>
</dbReference>
<protein>
    <submittedName>
        <fullName evidence="2">Plasmid stabilisation system protein</fullName>
    </submittedName>
</protein>
<dbReference type="RefSeq" id="WP_305954465.1">
    <property type="nucleotide sequence ID" value="NZ_FMID01000010.1"/>
</dbReference>
<dbReference type="PANTHER" id="PTHR35601:SF1">
    <property type="entry name" value="TOXIN RELE"/>
    <property type="match status" value="1"/>
</dbReference>
<evidence type="ECO:0000313" key="3">
    <source>
        <dbReference type="Proteomes" id="UP000184671"/>
    </source>
</evidence>
<accession>A0A1M4MI69</accession>
<sequence length="96" mass="10902">MRNMRSNNRPCGLTEAAHHPFKGIPRPLAIRIGEEIASFAGETDPKKHLKRLKGASNPPFYSLRIGDYRVLLSIIDDLLVIHVIAVGHRSKVYRRF</sequence>
<dbReference type="STRING" id="118126.L21_0421"/>
<dbReference type="SUPFAM" id="SSF143011">
    <property type="entry name" value="RelE-like"/>
    <property type="match status" value="1"/>
</dbReference>
<dbReference type="Gene3D" id="3.30.2310.20">
    <property type="entry name" value="RelE-like"/>
    <property type="match status" value="1"/>
</dbReference>
<evidence type="ECO:0000313" key="2">
    <source>
        <dbReference type="EMBL" id="SCL74542.1"/>
    </source>
</evidence>
<dbReference type="AlphaFoldDB" id="A0A1M4MI69"/>
<dbReference type="PANTHER" id="PTHR35601">
    <property type="entry name" value="TOXIN RELE"/>
    <property type="match status" value="1"/>
</dbReference>
<dbReference type="Proteomes" id="UP000184671">
    <property type="component" value="Unassembled WGS sequence"/>
</dbReference>
<dbReference type="InterPro" id="IPR007712">
    <property type="entry name" value="RelE/ParE_toxin"/>
</dbReference>
<dbReference type="InterPro" id="IPR035093">
    <property type="entry name" value="RelE/ParE_toxin_dom_sf"/>
</dbReference>
<organism evidence="2 3">
    <name type="scientific">Methanoculleus chikugoensis</name>
    <dbReference type="NCBI Taxonomy" id="118126"/>
    <lineage>
        <taxon>Archaea</taxon>
        <taxon>Methanobacteriati</taxon>
        <taxon>Methanobacteriota</taxon>
        <taxon>Stenosarchaea group</taxon>
        <taxon>Methanomicrobia</taxon>
        <taxon>Methanomicrobiales</taxon>
        <taxon>Methanomicrobiaceae</taxon>
        <taxon>Methanoculleus</taxon>
    </lineage>
</organism>
<keyword evidence="1" id="KW-1277">Toxin-antitoxin system</keyword>